<keyword evidence="3" id="KW-1185">Reference proteome</keyword>
<protein>
    <submittedName>
        <fullName evidence="2">Uncharacterized protein</fullName>
    </submittedName>
</protein>
<dbReference type="EMBL" id="BTSY01000001">
    <property type="protein sequence ID" value="GMT08714.1"/>
    <property type="molecule type" value="Genomic_DNA"/>
</dbReference>
<dbReference type="AlphaFoldDB" id="A0AAV5UQX0"/>
<organism evidence="2 3">
    <name type="scientific">Pristionchus fissidentatus</name>
    <dbReference type="NCBI Taxonomy" id="1538716"/>
    <lineage>
        <taxon>Eukaryota</taxon>
        <taxon>Metazoa</taxon>
        <taxon>Ecdysozoa</taxon>
        <taxon>Nematoda</taxon>
        <taxon>Chromadorea</taxon>
        <taxon>Rhabditida</taxon>
        <taxon>Rhabditina</taxon>
        <taxon>Diplogasteromorpha</taxon>
        <taxon>Diplogasteroidea</taxon>
        <taxon>Neodiplogasteridae</taxon>
        <taxon>Pristionchus</taxon>
    </lineage>
</organism>
<gene>
    <name evidence="2" type="ORF">PFISCL1PPCAC_11</name>
</gene>
<comment type="caution">
    <text evidence="2">The sequence shown here is derived from an EMBL/GenBank/DDBJ whole genome shotgun (WGS) entry which is preliminary data.</text>
</comment>
<evidence type="ECO:0000313" key="3">
    <source>
        <dbReference type="Proteomes" id="UP001432322"/>
    </source>
</evidence>
<dbReference type="Proteomes" id="UP001432322">
    <property type="component" value="Unassembled WGS sequence"/>
</dbReference>
<feature type="non-terminal residue" evidence="2">
    <location>
        <position position="1"/>
    </location>
</feature>
<evidence type="ECO:0000313" key="2">
    <source>
        <dbReference type="EMBL" id="GMT08714.1"/>
    </source>
</evidence>
<proteinExistence type="predicted"/>
<accession>A0AAV5UQX0</accession>
<evidence type="ECO:0000256" key="1">
    <source>
        <dbReference type="SAM" id="MobiDB-lite"/>
    </source>
</evidence>
<feature type="region of interest" description="Disordered" evidence="1">
    <location>
        <begin position="55"/>
        <end position="86"/>
    </location>
</feature>
<reference evidence="2" key="1">
    <citation type="submission" date="2023-10" db="EMBL/GenBank/DDBJ databases">
        <title>Genome assembly of Pristionchus species.</title>
        <authorList>
            <person name="Yoshida K."/>
            <person name="Sommer R.J."/>
        </authorList>
    </citation>
    <scope>NUCLEOTIDE SEQUENCE</scope>
    <source>
        <strain evidence="2">RS5133</strain>
    </source>
</reference>
<sequence>SGLSSMLEALLLATLHDKTVREWNAAIDAGLTRPEKEEESVDDIASNWTVKVEVKGEGAGGAAGPSGTESDGTKMTGEVKSPTEGL</sequence>
<name>A0AAV5UQX0_9BILA</name>